<feature type="compositionally biased region" description="Basic and acidic residues" evidence="8">
    <location>
        <begin position="580"/>
        <end position="589"/>
    </location>
</feature>
<evidence type="ECO:0000256" key="3">
    <source>
        <dbReference type="ARBA" id="ARBA00022692"/>
    </source>
</evidence>
<evidence type="ECO:0000256" key="6">
    <source>
        <dbReference type="ARBA" id="ARBA00023136"/>
    </source>
</evidence>
<evidence type="ECO:0000256" key="4">
    <source>
        <dbReference type="ARBA" id="ARBA00022989"/>
    </source>
</evidence>
<keyword evidence="2" id="KW-0813">Transport</keyword>
<evidence type="ECO:0000259" key="10">
    <source>
        <dbReference type="PROSITE" id="PS50042"/>
    </source>
</evidence>
<reference evidence="12 14" key="2">
    <citation type="submission" date="2018-03" db="EMBL/GenBank/DDBJ databases">
        <authorList>
            <person name="Fogelqvist J."/>
        </authorList>
    </citation>
    <scope>NUCLEOTIDE SEQUENCE [LARGE SCALE GENOMIC DNA]</scope>
</reference>
<dbReference type="GO" id="GO:0005249">
    <property type="term" value="F:voltage-gated potassium channel activity"/>
    <property type="evidence" value="ECO:0007669"/>
    <property type="project" value="InterPro"/>
</dbReference>
<dbReference type="SUPFAM" id="SSF81324">
    <property type="entry name" value="Voltage-gated potassium channels"/>
    <property type="match status" value="1"/>
</dbReference>
<dbReference type="Proteomes" id="UP000039324">
    <property type="component" value="Unassembled WGS sequence"/>
</dbReference>
<dbReference type="InterPro" id="IPR005821">
    <property type="entry name" value="Ion_trans_dom"/>
</dbReference>
<evidence type="ECO:0000313" key="12">
    <source>
        <dbReference type="EMBL" id="SPR00868.1"/>
    </source>
</evidence>
<accession>A0A0G4ITS8</accession>
<dbReference type="PANTHER" id="PTHR47823">
    <property type="entry name" value="ION_TRANS DOMAIN-CONTAINING PROTEIN"/>
    <property type="match status" value="1"/>
</dbReference>
<feature type="transmembrane region" description="Helical" evidence="9">
    <location>
        <begin position="158"/>
        <end position="177"/>
    </location>
</feature>
<evidence type="ECO:0000313" key="14">
    <source>
        <dbReference type="Proteomes" id="UP000290189"/>
    </source>
</evidence>
<dbReference type="AlphaFoldDB" id="A0A0G4ITS8"/>
<keyword evidence="3 9" id="KW-0812">Transmembrane</keyword>
<sequence>MMPATPNRDNDDDDDDGVEVVGHDDDVGPGRSRHVRGASKTSSFLSNTGTMSRATMTLAGKVSAAVGDLTSYAAVSPELIAGGDAPELLSEDRLERLAVVWDGVIGTCLVYTWLALPFILAYVDDTTPNWSNWLDLAVDVIFLIDVIVGRAQRRLNNVILVVLVLSLVPWYFIALLLPPRLYALAEFLQMLRLCKYLRLFRLARLTGDMQERQAPRYRRVDRRTVTQWRLMRLFVLVIMLTNLVAPAWIYVAVIQQRYFREHPRPTWLNQYDFDSRADGIPRWLHEYTVAGYWVLVTLCTIGYGDISPQNPLEMSFAIVIVLMSAISFSYVTGMFSSIVQQIDADGMSYVDKMAALSTFIETNHFPKQLRVDIFRYFNTVYCNERSHAGRRVDTKEFLRAMPTALRNTASMYIFRDITSRTPRLQGKPKSFITELIMAGNAIEFNDGEYIGRFGDKVAEWMVISSGQVAMTPPDSTFEIMVCEEGTTLGEIGIVLSDEWTSDARACGPVTVWAVPRPAVIELLRNQVEFQHEFRQAALDRFAALYAAVLNENRLDRRAQHFITLRGVDEDDDDGGGGGEDAAREPADDDALHLDVADGEESLHDRYLRLTEELHTRIEAIPDLAQNDEWLVQPLCSRSGPKSRAPSPMNAPTPSMDVSMSNAALIATLADMTRAIDEIRSQIQEQRR</sequence>
<dbReference type="OrthoDB" id="312859at2759"/>
<organism evidence="11 13">
    <name type="scientific">Plasmodiophora brassicae</name>
    <name type="common">Clubroot disease agent</name>
    <dbReference type="NCBI Taxonomy" id="37360"/>
    <lineage>
        <taxon>Eukaryota</taxon>
        <taxon>Sar</taxon>
        <taxon>Rhizaria</taxon>
        <taxon>Endomyxa</taxon>
        <taxon>Phytomyxea</taxon>
        <taxon>Plasmodiophorida</taxon>
        <taxon>Plasmodiophoridae</taxon>
        <taxon>Plasmodiophora</taxon>
    </lineage>
</organism>
<comment type="subcellular location">
    <subcellularLocation>
        <location evidence="1">Membrane</location>
        <topology evidence="1">Multi-pass membrane protein</topology>
    </subcellularLocation>
</comment>
<dbReference type="SUPFAM" id="SSF51206">
    <property type="entry name" value="cAMP-binding domain-like"/>
    <property type="match status" value="1"/>
</dbReference>
<feature type="region of interest" description="Disordered" evidence="8">
    <location>
        <begin position="1"/>
        <end position="40"/>
    </location>
</feature>
<dbReference type="Gene3D" id="1.10.287.70">
    <property type="match status" value="1"/>
</dbReference>
<geneLocation type="mitochondrion" evidence="12"/>
<evidence type="ECO:0000313" key="11">
    <source>
        <dbReference type="EMBL" id="CEO98728.1"/>
    </source>
</evidence>
<gene>
    <name evidence="11" type="ORF">PBRA_006842</name>
    <name evidence="12" type="ORF">PLBR_LOCUS8083</name>
</gene>
<dbReference type="GO" id="GO:0016020">
    <property type="term" value="C:membrane"/>
    <property type="evidence" value="ECO:0007669"/>
    <property type="project" value="UniProtKB-SubCell"/>
</dbReference>
<dbReference type="EMBL" id="CDSF01000086">
    <property type="protein sequence ID" value="CEO98728.1"/>
    <property type="molecule type" value="Genomic_DNA"/>
</dbReference>
<proteinExistence type="predicted"/>
<dbReference type="PANTHER" id="PTHR47823:SF9">
    <property type="entry name" value="CHROMOSOME UNDETERMINED SCAFFOLD_10, WHOLE GENOME SHOTGUN SEQUENCE"/>
    <property type="match status" value="1"/>
</dbReference>
<reference evidence="11 13" key="1">
    <citation type="submission" date="2015-02" db="EMBL/GenBank/DDBJ databases">
        <authorList>
            <person name="Chooi Y.-H."/>
        </authorList>
    </citation>
    <scope>NUCLEOTIDE SEQUENCE [LARGE SCALE GENOMIC DNA]</scope>
    <source>
        <strain evidence="11">E3</strain>
    </source>
</reference>
<evidence type="ECO:0000256" key="2">
    <source>
        <dbReference type="ARBA" id="ARBA00022448"/>
    </source>
</evidence>
<dbReference type="PROSITE" id="PS50042">
    <property type="entry name" value="CNMP_BINDING_3"/>
    <property type="match status" value="1"/>
</dbReference>
<dbReference type="Gene3D" id="2.60.120.10">
    <property type="entry name" value="Jelly Rolls"/>
    <property type="match status" value="1"/>
</dbReference>
<feature type="region of interest" description="Disordered" evidence="8">
    <location>
        <begin position="566"/>
        <end position="589"/>
    </location>
</feature>
<dbReference type="Pfam" id="PF00027">
    <property type="entry name" value="cNMP_binding"/>
    <property type="match status" value="1"/>
</dbReference>
<evidence type="ECO:0000256" key="8">
    <source>
        <dbReference type="SAM" id="MobiDB-lite"/>
    </source>
</evidence>
<keyword evidence="6 9" id="KW-0472">Membrane</keyword>
<dbReference type="InterPro" id="IPR000595">
    <property type="entry name" value="cNMP-bd_dom"/>
</dbReference>
<dbReference type="InterPro" id="IPR003938">
    <property type="entry name" value="K_chnl_volt-dep_EAG/ELK/ERG"/>
</dbReference>
<dbReference type="Proteomes" id="UP000290189">
    <property type="component" value="Unassembled WGS sequence"/>
</dbReference>
<dbReference type="EMBL" id="OVEO01000015">
    <property type="protein sequence ID" value="SPR00868.1"/>
    <property type="molecule type" value="Genomic_DNA"/>
</dbReference>
<keyword evidence="5" id="KW-0406">Ion transport</keyword>
<name>A0A0G4ITS8_PLABS</name>
<feature type="transmembrane region" description="Helical" evidence="9">
    <location>
        <begin position="233"/>
        <end position="254"/>
    </location>
</feature>
<feature type="domain" description="Cyclic nucleotide-binding" evidence="10">
    <location>
        <begin position="423"/>
        <end position="540"/>
    </location>
</feature>
<keyword evidence="7" id="KW-0407">Ion channel</keyword>
<evidence type="ECO:0000313" key="13">
    <source>
        <dbReference type="Proteomes" id="UP000039324"/>
    </source>
</evidence>
<feature type="transmembrane region" description="Helical" evidence="9">
    <location>
        <begin position="284"/>
        <end position="304"/>
    </location>
</feature>
<evidence type="ECO:0000256" key="9">
    <source>
        <dbReference type="SAM" id="Phobius"/>
    </source>
</evidence>
<dbReference type="InterPro" id="IPR018490">
    <property type="entry name" value="cNMP-bd_dom_sf"/>
</dbReference>
<evidence type="ECO:0000256" key="1">
    <source>
        <dbReference type="ARBA" id="ARBA00004141"/>
    </source>
</evidence>
<feature type="transmembrane region" description="Helical" evidence="9">
    <location>
        <begin position="316"/>
        <end position="339"/>
    </location>
</feature>
<protein>
    <recommendedName>
        <fullName evidence="10">Cyclic nucleotide-binding domain-containing protein</fullName>
    </recommendedName>
</protein>
<dbReference type="InterPro" id="IPR014710">
    <property type="entry name" value="RmlC-like_jellyroll"/>
</dbReference>
<dbReference type="STRING" id="37360.A0A0G4ITS8"/>
<dbReference type="Pfam" id="PF00520">
    <property type="entry name" value="Ion_trans"/>
    <property type="match status" value="1"/>
</dbReference>
<dbReference type="CDD" id="cd00038">
    <property type="entry name" value="CAP_ED"/>
    <property type="match status" value="1"/>
</dbReference>
<keyword evidence="12" id="KW-0496">Mitochondrion</keyword>
<keyword evidence="13" id="KW-1185">Reference proteome</keyword>
<evidence type="ECO:0000256" key="7">
    <source>
        <dbReference type="ARBA" id="ARBA00023303"/>
    </source>
</evidence>
<dbReference type="Gene3D" id="1.10.287.630">
    <property type="entry name" value="Helix hairpin bin"/>
    <property type="match status" value="1"/>
</dbReference>
<dbReference type="PRINTS" id="PR01463">
    <property type="entry name" value="EAGCHANLFMLY"/>
</dbReference>
<feature type="transmembrane region" description="Helical" evidence="9">
    <location>
        <begin position="99"/>
        <end position="121"/>
    </location>
</feature>
<keyword evidence="4 9" id="KW-1133">Transmembrane helix</keyword>
<evidence type="ECO:0000256" key="5">
    <source>
        <dbReference type="ARBA" id="ARBA00023065"/>
    </source>
</evidence>
<feature type="transmembrane region" description="Helical" evidence="9">
    <location>
        <begin position="133"/>
        <end position="151"/>
    </location>
</feature>